<dbReference type="AlphaFoldDB" id="A0A1H3T8H3"/>
<evidence type="ECO:0000313" key="1">
    <source>
        <dbReference type="EMBL" id="SDZ46015.1"/>
    </source>
</evidence>
<name>A0A1H3T8H3_9ACTN</name>
<dbReference type="Proteomes" id="UP000242415">
    <property type="component" value="Unassembled WGS sequence"/>
</dbReference>
<protein>
    <recommendedName>
        <fullName evidence="3">Tetratricopeptide repeat-containing protein</fullName>
    </recommendedName>
</protein>
<dbReference type="EMBL" id="FNPH01000019">
    <property type="protein sequence ID" value="SDZ46015.1"/>
    <property type="molecule type" value="Genomic_DNA"/>
</dbReference>
<evidence type="ECO:0000313" key="2">
    <source>
        <dbReference type="Proteomes" id="UP000242415"/>
    </source>
</evidence>
<accession>A0A1H3T8H3</accession>
<evidence type="ECO:0008006" key="3">
    <source>
        <dbReference type="Google" id="ProtNLM"/>
    </source>
</evidence>
<organism evidence="1 2">
    <name type="scientific">Micromonospora pattaloongensis</name>
    <dbReference type="NCBI Taxonomy" id="405436"/>
    <lineage>
        <taxon>Bacteria</taxon>
        <taxon>Bacillati</taxon>
        <taxon>Actinomycetota</taxon>
        <taxon>Actinomycetes</taxon>
        <taxon>Micromonosporales</taxon>
        <taxon>Micromonosporaceae</taxon>
        <taxon>Micromonospora</taxon>
    </lineage>
</organism>
<sequence length="251" mass="28744">MQCRWEEALAVFDDIVEEAPSQLHLGQRPQALSSARRFVDARDAAVGLRVEALITRAQEYAHGRPRRYFAEIGEKLSRLRRAGRQREYLEDLGVYLERRALLHDDLDIEEVGKLRDDAEMAGHTVATRSGLLATILLRRSDPTETSILLDRLKTLDQASGVAGAIGFRYALAEFCDARLADDRDRLAALRQEIDRVPIRTRPWVPVECFLESAGLPVRPVPTQWLEPYNVVRRRWEEHLRAYLTRFGSKLS</sequence>
<proteinExistence type="predicted"/>
<reference evidence="2" key="1">
    <citation type="submission" date="2016-10" db="EMBL/GenBank/DDBJ databases">
        <authorList>
            <person name="Varghese N."/>
            <person name="Submissions S."/>
        </authorList>
    </citation>
    <scope>NUCLEOTIDE SEQUENCE [LARGE SCALE GENOMIC DNA]</scope>
    <source>
        <strain evidence="2">DSM 45245</strain>
    </source>
</reference>
<keyword evidence="2" id="KW-1185">Reference proteome</keyword>
<gene>
    <name evidence="1" type="ORF">SAMN05444365_1196</name>
</gene>